<dbReference type="EMBL" id="NFSB01000091">
    <property type="protein sequence ID" value="OUM22688.1"/>
    <property type="molecule type" value="Genomic_DNA"/>
</dbReference>
<evidence type="ECO:0000313" key="1">
    <source>
        <dbReference type="EMBL" id="OUM22688.1"/>
    </source>
</evidence>
<reference evidence="1 2" key="1">
    <citation type="submission" date="2017-05" db="EMBL/GenBank/DDBJ databases">
        <title>Whole genome sequence of Pseudomonas putida isolate 1312 commercialized as a biostimulant.</title>
        <authorList>
            <person name="Crovadore J."/>
            <person name="Blanc P."/>
            <person name="Chablais R."/>
            <person name="Cochard B."/>
            <person name="Grizard D."/>
            <person name="Lefort F."/>
        </authorList>
    </citation>
    <scope>NUCLEOTIDE SEQUENCE [LARGE SCALE GENOMIC DNA]</scope>
    <source>
        <strain evidence="1 2">1312</strain>
    </source>
</reference>
<accession>A0A1Y3KA35</accession>
<sequence length="77" mass="8656">MALESHFSVPMLHSVMLHCFRRVLIHPHRRLVGVIKPAVVLGFPLGGLDLSVTHFYKAKPSMGESAVIKFSKIFELM</sequence>
<comment type="caution">
    <text evidence="1">The sequence shown here is derived from an EMBL/GenBank/DDBJ whole genome shotgun (WGS) entry which is preliminary data.</text>
</comment>
<dbReference type="AlphaFoldDB" id="A0A1Y3KA35"/>
<dbReference type="Proteomes" id="UP000196082">
    <property type="component" value="Unassembled WGS sequence"/>
</dbReference>
<name>A0A1Y3KA35_PSEPU</name>
<gene>
    <name evidence="1" type="ORF">B8W72_30065</name>
</gene>
<proteinExistence type="predicted"/>
<protein>
    <submittedName>
        <fullName evidence="1">Uncharacterized protein</fullName>
    </submittedName>
</protein>
<evidence type="ECO:0000313" key="2">
    <source>
        <dbReference type="Proteomes" id="UP000196082"/>
    </source>
</evidence>
<organism evidence="1 2">
    <name type="scientific">Pseudomonas putida</name>
    <name type="common">Arthrobacter siderocapsulatus</name>
    <dbReference type="NCBI Taxonomy" id="303"/>
    <lineage>
        <taxon>Bacteria</taxon>
        <taxon>Pseudomonadati</taxon>
        <taxon>Pseudomonadota</taxon>
        <taxon>Gammaproteobacteria</taxon>
        <taxon>Pseudomonadales</taxon>
        <taxon>Pseudomonadaceae</taxon>
        <taxon>Pseudomonas</taxon>
    </lineage>
</organism>